<feature type="domain" description="Trigger factor C-terminal" evidence="15">
    <location>
        <begin position="261"/>
        <end position="404"/>
    </location>
</feature>
<feature type="domain" description="Trigger factor ribosome-binding bacterial" evidence="14">
    <location>
        <begin position="1"/>
        <end position="150"/>
    </location>
</feature>
<dbReference type="EMBL" id="DWZH01000042">
    <property type="protein sequence ID" value="HJB10095.1"/>
    <property type="molecule type" value="Genomic_DNA"/>
</dbReference>
<comment type="catalytic activity">
    <reaction evidence="1 11">
        <text>[protein]-peptidylproline (omega=180) = [protein]-peptidylproline (omega=0)</text>
        <dbReference type="Rhea" id="RHEA:16237"/>
        <dbReference type="Rhea" id="RHEA-COMP:10747"/>
        <dbReference type="Rhea" id="RHEA-COMP:10748"/>
        <dbReference type="ChEBI" id="CHEBI:83833"/>
        <dbReference type="ChEBI" id="CHEBI:83834"/>
        <dbReference type="EC" id="5.2.1.8"/>
    </reaction>
</comment>
<dbReference type="GO" id="GO:0043022">
    <property type="term" value="F:ribosome binding"/>
    <property type="evidence" value="ECO:0007669"/>
    <property type="project" value="TreeGrafter"/>
</dbReference>
<proteinExistence type="inferred from homology"/>
<evidence type="ECO:0000256" key="9">
    <source>
        <dbReference type="ARBA" id="ARBA00023306"/>
    </source>
</evidence>
<evidence type="ECO:0000259" key="13">
    <source>
        <dbReference type="Pfam" id="PF00254"/>
    </source>
</evidence>
<dbReference type="GO" id="GO:0051083">
    <property type="term" value="P:'de novo' cotranslational protein folding"/>
    <property type="evidence" value="ECO:0007669"/>
    <property type="project" value="TreeGrafter"/>
</dbReference>
<evidence type="ECO:0000256" key="4">
    <source>
        <dbReference type="ARBA" id="ARBA00016902"/>
    </source>
</evidence>
<comment type="domain">
    <text evidence="11">Consists of 3 domains; the N-terminus binds the ribosome, the middle domain has PPIase activity, while the C-terminus has intrinsic chaperone activity on its own.</text>
</comment>
<dbReference type="AlphaFoldDB" id="A0A9D2LCN7"/>
<keyword evidence="5 11" id="KW-0132">Cell division</keyword>
<reference evidence="16" key="1">
    <citation type="journal article" date="2021" name="PeerJ">
        <title>Extensive microbial diversity within the chicken gut microbiome revealed by metagenomics and culture.</title>
        <authorList>
            <person name="Gilroy R."/>
            <person name="Ravi A."/>
            <person name="Getino M."/>
            <person name="Pursley I."/>
            <person name="Horton D.L."/>
            <person name="Alikhan N.F."/>
            <person name="Baker D."/>
            <person name="Gharbi K."/>
            <person name="Hall N."/>
            <person name="Watson M."/>
            <person name="Adriaenssens E.M."/>
            <person name="Foster-Nyarko E."/>
            <person name="Jarju S."/>
            <person name="Secka A."/>
            <person name="Antonio M."/>
            <person name="Oren A."/>
            <person name="Chaudhuri R.R."/>
            <person name="La Ragione R."/>
            <person name="Hildebrand F."/>
            <person name="Pallen M.J."/>
        </authorList>
    </citation>
    <scope>NUCLEOTIDE SEQUENCE</scope>
    <source>
        <strain evidence="16">ChiHjej13B12-24818</strain>
    </source>
</reference>
<keyword evidence="9 11" id="KW-0131">Cell cycle</keyword>
<keyword evidence="6 11" id="KW-0697">Rotamase</keyword>
<dbReference type="GO" id="GO:0051301">
    <property type="term" value="P:cell division"/>
    <property type="evidence" value="ECO:0007669"/>
    <property type="project" value="UniProtKB-KW"/>
</dbReference>
<evidence type="ECO:0000256" key="2">
    <source>
        <dbReference type="ARBA" id="ARBA00005464"/>
    </source>
</evidence>
<dbReference type="Pfam" id="PF00254">
    <property type="entry name" value="FKBP_C"/>
    <property type="match status" value="1"/>
</dbReference>
<dbReference type="NCBIfam" id="TIGR00115">
    <property type="entry name" value="tig"/>
    <property type="match status" value="1"/>
</dbReference>
<feature type="compositionally biased region" description="Acidic residues" evidence="12">
    <location>
        <begin position="450"/>
        <end position="464"/>
    </location>
</feature>
<keyword evidence="11" id="KW-0963">Cytoplasm</keyword>
<protein>
    <recommendedName>
        <fullName evidence="4 11">Trigger factor</fullName>
        <shortName evidence="11">TF</shortName>
        <ecNumber evidence="3 11">5.2.1.8</ecNumber>
    </recommendedName>
    <alternativeName>
        <fullName evidence="10 11">PPIase</fullName>
    </alternativeName>
</protein>
<dbReference type="InterPro" id="IPR027304">
    <property type="entry name" value="Trigger_fact/SurA_dom_sf"/>
</dbReference>
<dbReference type="GO" id="GO:0043335">
    <property type="term" value="P:protein unfolding"/>
    <property type="evidence" value="ECO:0007669"/>
    <property type="project" value="TreeGrafter"/>
</dbReference>
<dbReference type="InterPro" id="IPR046357">
    <property type="entry name" value="PPIase_dom_sf"/>
</dbReference>
<dbReference type="GO" id="GO:0005737">
    <property type="term" value="C:cytoplasm"/>
    <property type="evidence" value="ECO:0007669"/>
    <property type="project" value="UniProtKB-SubCell"/>
</dbReference>
<dbReference type="SUPFAM" id="SSF102735">
    <property type="entry name" value="Trigger factor ribosome-binding domain"/>
    <property type="match status" value="1"/>
</dbReference>
<comment type="subcellular location">
    <subcellularLocation>
        <location evidence="11">Cytoplasm</location>
    </subcellularLocation>
    <text evidence="11">About half TF is bound to the ribosome near the polypeptide exit tunnel while the other half is free in the cytoplasm.</text>
</comment>
<evidence type="ECO:0000256" key="5">
    <source>
        <dbReference type="ARBA" id="ARBA00022618"/>
    </source>
</evidence>
<evidence type="ECO:0000256" key="7">
    <source>
        <dbReference type="ARBA" id="ARBA00023186"/>
    </source>
</evidence>
<evidence type="ECO:0000256" key="11">
    <source>
        <dbReference type="HAMAP-Rule" id="MF_00303"/>
    </source>
</evidence>
<evidence type="ECO:0000256" key="6">
    <source>
        <dbReference type="ARBA" id="ARBA00023110"/>
    </source>
</evidence>
<dbReference type="GO" id="GO:0003755">
    <property type="term" value="F:peptidyl-prolyl cis-trans isomerase activity"/>
    <property type="evidence" value="ECO:0007669"/>
    <property type="project" value="UniProtKB-UniRule"/>
</dbReference>
<dbReference type="Pfam" id="PF05697">
    <property type="entry name" value="Trigger_N"/>
    <property type="match status" value="1"/>
</dbReference>
<dbReference type="InterPro" id="IPR008881">
    <property type="entry name" value="Trigger_fac_ribosome-bd_bac"/>
</dbReference>
<keyword evidence="7 11" id="KW-0143">Chaperone</keyword>
<dbReference type="InterPro" id="IPR036611">
    <property type="entry name" value="Trigger_fac_ribosome-bd_sf"/>
</dbReference>
<dbReference type="Pfam" id="PF05698">
    <property type="entry name" value="Trigger_C"/>
    <property type="match status" value="1"/>
</dbReference>
<accession>A0A9D2LCN7</accession>
<evidence type="ECO:0000256" key="1">
    <source>
        <dbReference type="ARBA" id="ARBA00000971"/>
    </source>
</evidence>
<dbReference type="SUPFAM" id="SSF109998">
    <property type="entry name" value="Triger factor/SurA peptide-binding domain-like"/>
    <property type="match status" value="1"/>
</dbReference>
<dbReference type="PANTHER" id="PTHR30560:SF3">
    <property type="entry name" value="TRIGGER FACTOR-LIKE PROTEIN TIG, CHLOROPLASTIC"/>
    <property type="match status" value="1"/>
</dbReference>
<evidence type="ECO:0000313" key="17">
    <source>
        <dbReference type="Proteomes" id="UP000823823"/>
    </source>
</evidence>
<dbReference type="Gene3D" id="1.10.3120.10">
    <property type="entry name" value="Trigger factor, C-terminal domain"/>
    <property type="match status" value="1"/>
</dbReference>
<dbReference type="HAMAP" id="MF_00303">
    <property type="entry name" value="Trigger_factor_Tig"/>
    <property type="match status" value="1"/>
</dbReference>
<keyword evidence="8 11" id="KW-0413">Isomerase</keyword>
<dbReference type="InterPro" id="IPR008880">
    <property type="entry name" value="Trigger_fac_C"/>
</dbReference>
<evidence type="ECO:0000256" key="12">
    <source>
        <dbReference type="SAM" id="MobiDB-lite"/>
    </source>
</evidence>
<evidence type="ECO:0000256" key="8">
    <source>
        <dbReference type="ARBA" id="ARBA00023235"/>
    </source>
</evidence>
<feature type="compositionally biased region" description="Acidic residues" evidence="12">
    <location>
        <begin position="424"/>
        <end position="440"/>
    </location>
</feature>
<dbReference type="InterPro" id="IPR037041">
    <property type="entry name" value="Trigger_fac_C_sf"/>
</dbReference>
<organism evidence="16 17">
    <name type="scientific">Candidatus Brachybacterium merdavium</name>
    <dbReference type="NCBI Taxonomy" id="2838513"/>
    <lineage>
        <taxon>Bacteria</taxon>
        <taxon>Bacillati</taxon>
        <taxon>Actinomycetota</taxon>
        <taxon>Actinomycetes</taxon>
        <taxon>Micrococcales</taxon>
        <taxon>Dermabacteraceae</taxon>
        <taxon>Brachybacterium</taxon>
    </lineage>
</organism>
<dbReference type="Gene3D" id="3.10.50.40">
    <property type="match status" value="1"/>
</dbReference>
<dbReference type="PANTHER" id="PTHR30560">
    <property type="entry name" value="TRIGGER FACTOR CHAPERONE AND PEPTIDYL-PROLYL CIS/TRANS ISOMERASE"/>
    <property type="match status" value="1"/>
</dbReference>
<dbReference type="Proteomes" id="UP000823823">
    <property type="component" value="Unassembled WGS sequence"/>
</dbReference>
<feature type="domain" description="PPIase FKBP-type" evidence="13">
    <location>
        <begin position="162"/>
        <end position="218"/>
    </location>
</feature>
<feature type="region of interest" description="Disordered" evidence="12">
    <location>
        <begin position="424"/>
        <end position="487"/>
    </location>
</feature>
<dbReference type="InterPro" id="IPR005215">
    <property type="entry name" value="Trig_fac"/>
</dbReference>
<comment type="similarity">
    <text evidence="2 11">Belongs to the FKBP-type PPIase family. Tig subfamily.</text>
</comment>
<dbReference type="GO" id="GO:0015031">
    <property type="term" value="P:protein transport"/>
    <property type="evidence" value="ECO:0007669"/>
    <property type="project" value="UniProtKB-UniRule"/>
</dbReference>
<comment type="function">
    <text evidence="11">Involved in protein export. Acts as a chaperone by maintaining the newly synthesized protein in an open conformation. Functions as a peptidyl-prolyl cis-trans isomerase.</text>
</comment>
<evidence type="ECO:0000313" key="16">
    <source>
        <dbReference type="EMBL" id="HJB10095.1"/>
    </source>
</evidence>
<reference evidence="16" key="2">
    <citation type="submission" date="2021-04" db="EMBL/GenBank/DDBJ databases">
        <authorList>
            <person name="Gilroy R."/>
        </authorList>
    </citation>
    <scope>NUCLEOTIDE SEQUENCE</scope>
    <source>
        <strain evidence="16">ChiHjej13B12-24818</strain>
    </source>
</reference>
<name>A0A9D2LCN7_9MICO</name>
<dbReference type="GO" id="GO:0044183">
    <property type="term" value="F:protein folding chaperone"/>
    <property type="evidence" value="ECO:0007669"/>
    <property type="project" value="TreeGrafter"/>
</dbReference>
<feature type="compositionally biased region" description="Basic and acidic residues" evidence="12">
    <location>
        <begin position="468"/>
        <end position="487"/>
    </location>
</feature>
<sequence length="487" mass="53169">MKTASEKLGPTRVKLTVEVPFDELKPAVEAATKKIADEVQIPGFRKGKVPTRLVEQRFGRPAIMQEAVNDAMPDFYQQAAAEAEIKPVGRPEVEITDIPGLDGTDEGDLIFVVEQDVRPELELPDFSTLELEIEEPSVDDDAVEVRLTELRERFGTLVGVDRPAEDRDFVSLDLVATIDDEEIESVEGVSYQIGDGNMLEGLDEALTGLSAEETTTFVSKLAGGERAGEEAQIKVTAQSVKIRELPEADDEFAEMASEFDTIDELKEDLRAKAVADAEGNRVALARNALLEKLLDELDIPVPDQLVEDEILAHLENEGKEAGDPHGEEIREDTVKAVRAQFLLDEINATREVNVGQNDLMNYMTQLSQQYGIESNQLLQMLAQSGQLEQIFSDVQRSKALEVALADVTVKNTDGQVLELDLDLEEEPAEGEADAETEEPASQEAAAAQESAEDADAPAEEDAPAEDAPAEKKAAAKKASDKKAETEE</sequence>
<evidence type="ECO:0000256" key="3">
    <source>
        <dbReference type="ARBA" id="ARBA00013194"/>
    </source>
</evidence>
<dbReference type="Gene3D" id="3.30.70.1050">
    <property type="entry name" value="Trigger factor ribosome-binding domain"/>
    <property type="match status" value="1"/>
</dbReference>
<comment type="caution">
    <text evidence="16">The sequence shown here is derived from an EMBL/GenBank/DDBJ whole genome shotgun (WGS) entry which is preliminary data.</text>
</comment>
<dbReference type="EC" id="5.2.1.8" evidence="3 11"/>
<evidence type="ECO:0000259" key="15">
    <source>
        <dbReference type="Pfam" id="PF05698"/>
    </source>
</evidence>
<gene>
    <name evidence="11 16" type="primary">tig</name>
    <name evidence="16" type="ORF">H9786_06125</name>
</gene>
<evidence type="ECO:0000256" key="10">
    <source>
        <dbReference type="ARBA" id="ARBA00029986"/>
    </source>
</evidence>
<dbReference type="InterPro" id="IPR001179">
    <property type="entry name" value="PPIase_FKBP_dom"/>
</dbReference>
<evidence type="ECO:0000259" key="14">
    <source>
        <dbReference type="Pfam" id="PF05697"/>
    </source>
</evidence>
<dbReference type="PIRSF" id="PIRSF003095">
    <property type="entry name" value="Trigger_factor"/>
    <property type="match status" value="1"/>
</dbReference>
<dbReference type="SUPFAM" id="SSF54534">
    <property type="entry name" value="FKBP-like"/>
    <property type="match status" value="1"/>
</dbReference>